<dbReference type="Pfam" id="PF21982">
    <property type="entry name" value="RecX_HTH1"/>
    <property type="match status" value="1"/>
</dbReference>
<dbReference type="Pfam" id="PF02631">
    <property type="entry name" value="RecX_HTH2"/>
    <property type="match status" value="1"/>
</dbReference>
<evidence type="ECO:0000259" key="6">
    <source>
        <dbReference type="Pfam" id="PF02631"/>
    </source>
</evidence>
<evidence type="ECO:0000259" key="7">
    <source>
        <dbReference type="Pfam" id="PF21981"/>
    </source>
</evidence>
<evidence type="ECO:0000256" key="2">
    <source>
        <dbReference type="ARBA" id="ARBA00009695"/>
    </source>
</evidence>
<evidence type="ECO:0000256" key="1">
    <source>
        <dbReference type="ARBA" id="ARBA00004496"/>
    </source>
</evidence>
<dbReference type="Pfam" id="PF21981">
    <property type="entry name" value="RecX_HTH3"/>
    <property type="match status" value="1"/>
</dbReference>
<dbReference type="GO" id="GO:0006282">
    <property type="term" value="P:regulation of DNA repair"/>
    <property type="evidence" value="ECO:0007669"/>
    <property type="project" value="UniProtKB-UniRule"/>
</dbReference>
<dbReference type="InterPro" id="IPR053925">
    <property type="entry name" value="RecX_HTH_3rd"/>
</dbReference>
<comment type="similarity">
    <text evidence="2 5">Belongs to the RecX family.</text>
</comment>
<keyword evidence="4 5" id="KW-0963">Cytoplasm</keyword>
<dbReference type="AlphaFoldDB" id="A0A450SST3"/>
<dbReference type="HAMAP" id="MF_01114">
    <property type="entry name" value="RecX"/>
    <property type="match status" value="1"/>
</dbReference>
<evidence type="ECO:0000256" key="4">
    <source>
        <dbReference type="ARBA" id="ARBA00022490"/>
    </source>
</evidence>
<dbReference type="InterPro" id="IPR053924">
    <property type="entry name" value="RecX_HTH_2nd"/>
</dbReference>
<reference evidence="10" key="1">
    <citation type="submission" date="2019-02" db="EMBL/GenBank/DDBJ databases">
        <authorList>
            <person name="Gruber-Vodicka R. H."/>
            <person name="Seah K. B. B."/>
        </authorList>
    </citation>
    <scope>NUCLEOTIDE SEQUENCE</scope>
    <source>
        <strain evidence="9">BECK_BZ106</strain>
        <strain evidence="10">BECK_BZ15</strain>
    </source>
</reference>
<evidence type="ECO:0000259" key="8">
    <source>
        <dbReference type="Pfam" id="PF21982"/>
    </source>
</evidence>
<protein>
    <recommendedName>
        <fullName evidence="3 5">Regulatory protein RecX</fullName>
    </recommendedName>
</protein>
<feature type="domain" description="RecX first three-helical" evidence="8">
    <location>
        <begin position="10"/>
        <end position="47"/>
    </location>
</feature>
<organism evidence="10">
    <name type="scientific">Candidatus Kentrum sp. FW</name>
    <dbReference type="NCBI Taxonomy" id="2126338"/>
    <lineage>
        <taxon>Bacteria</taxon>
        <taxon>Pseudomonadati</taxon>
        <taxon>Pseudomonadota</taxon>
        <taxon>Gammaproteobacteria</taxon>
        <taxon>Candidatus Kentrum</taxon>
    </lineage>
</organism>
<feature type="domain" description="RecX third three-helical" evidence="7">
    <location>
        <begin position="98"/>
        <end position="145"/>
    </location>
</feature>
<feature type="domain" description="RecX second three-helical" evidence="6">
    <location>
        <begin position="54"/>
        <end position="91"/>
    </location>
</feature>
<dbReference type="Gene3D" id="1.10.10.10">
    <property type="entry name" value="Winged helix-like DNA-binding domain superfamily/Winged helix DNA-binding domain"/>
    <property type="match status" value="3"/>
</dbReference>
<comment type="function">
    <text evidence="5">Modulates RecA activity.</text>
</comment>
<comment type="subcellular location">
    <subcellularLocation>
        <location evidence="1 5">Cytoplasm</location>
    </subcellularLocation>
</comment>
<evidence type="ECO:0000313" key="9">
    <source>
        <dbReference type="EMBL" id="VFJ48877.1"/>
    </source>
</evidence>
<dbReference type="InterPro" id="IPR003783">
    <property type="entry name" value="Regulatory_RecX"/>
</dbReference>
<dbReference type="PANTHER" id="PTHR33602">
    <property type="entry name" value="REGULATORY PROTEIN RECX FAMILY PROTEIN"/>
    <property type="match status" value="1"/>
</dbReference>
<dbReference type="EMBL" id="CAADFD010000004">
    <property type="protein sequence ID" value="VFJ48877.1"/>
    <property type="molecule type" value="Genomic_DNA"/>
</dbReference>
<evidence type="ECO:0000256" key="3">
    <source>
        <dbReference type="ARBA" id="ARBA00018111"/>
    </source>
</evidence>
<dbReference type="GO" id="GO:0005737">
    <property type="term" value="C:cytoplasm"/>
    <property type="evidence" value="ECO:0007669"/>
    <property type="project" value="UniProtKB-SubCell"/>
</dbReference>
<sequence>MENSYAIVLEKALSLLARREHSTMELSRKLAARGIQEESIIAIVSRLHRENLLSDARFTENFIRQRIASGYGPIRIRHELHQRGIDKDTIGQNLTREEDEWIDSVSEVRRKRFGAGKPKDHRERARQIRFLMYRGFTSEHIRKVLDRINHDQQ</sequence>
<dbReference type="PANTHER" id="PTHR33602:SF1">
    <property type="entry name" value="REGULATORY PROTEIN RECX FAMILY PROTEIN"/>
    <property type="match status" value="1"/>
</dbReference>
<evidence type="ECO:0000256" key="5">
    <source>
        <dbReference type="HAMAP-Rule" id="MF_01114"/>
    </source>
</evidence>
<dbReference type="EMBL" id="CAADEW010000067">
    <property type="protein sequence ID" value="VFJ57093.1"/>
    <property type="molecule type" value="Genomic_DNA"/>
</dbReference>
<dbReference type="InterPro" id="IPR053926">
    <property type="entry name" value="RecX_HTH_1st"/>
</dbReference>
<accession>A0A450SST3</accession>
<proteinExistence type="inferred from homology"/>
<evidence type="ECO:0000313" key="10">
    <source>
        <dbReference type="EMBL" id="VFJ57093.1"/>
    </source>
</evidence>
<dbReference type="InterPro" id="IPR036388">
    <property type="entry name" value="WH-like_DNA-bd_sf"/>
</dbReference>
<gene>
    <name evidence="5" type="primary">recX</name>
    <name evidence="10" type="ORF">BECKFW1821A_GA0114235_106714</name>
    <name evidence="9" type="ORF">BECKFW1821B_GA0114236_100460</name>
</gene>
<name>A0A450SST3_9GAMM</name>